<feature type="chain" id="PRO_5024303891" evidence="1">
    <location>
        <begin position="27"/>
        <end position="461"/>
    </location>
</feature>
<name>A0A5R9QM64_9PSED</name>
<gene>
    <name evidence="2" type="ORF">FAS41_27300</name>
</gene>
<dbReference type="OrthoDB" id="178023at2"/>
<protein>
    <submittedName>
        <fullName evidence="2">DUF1329 domain-containing protein</fullName>
    </submittedName>
</protein>
<evidence type="ECO:0000256" key="1">
    <source>
        <dbReference type="SAM" id="SignalP"/>
    </source>
</evidence>
<sequence>MGEKMNYKKYLLSIAVSYAFAGQGFAAPSADEIKQIGSTLTEFGATIAGNSDGSIPAYDPAKALTKPPAGYSPRQAAGGFPYVDPYAGEKPLFSITSKNLAQYADKVDDGNKALLAQYPDYRLDVYPTHRSAPPLPKFAHDNTLNNIAKPHLEGEGTGLADAHAQVPFPIPKTGNEAMWNFVVRFFRPYESGNFATYLIDSAGEKTLVTDSTVFYEHEYWDPSKTSSDYANRLVNNNKAPAAKSGSKDMRYTPLRLDIKSDSAWSYSPGQRRVRLAPEFKYDTVSAQYGGLITFDEITGFDGKQDRFEFKLIGKKEMYVPYNTYRTASAKLDELVKSGFVNPDKVRWELHRVWEVEATLKSGQRHTNPKKRFYLDEDSWNMAMYNSYDAAGKLHHSQNFVLFVGYDDVPMMRSEGVLIYDHSKRNYALASLPFDTRTGWYAVPPFSPNLLSPSAMAGAGIR</sequence>
<dbReference type="Gene3D" id="2.50.20.10">
    <property type="entry name" value="Lipoprotein localisation LolA/LolB/LppX"/>
    <property type="match status" value="1"/>
</dbReference>
<dbReference type="Pfam" id="PF07044">
    <property type="entry name" value="DUF1329"/>
    <property type="match status" value="1"/>
</dbReference>
<dbReference type="Proteomes" id="UP000306635">
    <property type="component" value="Unassembled WGS sequence"/>
</dbReference>
<reference evidence="2 3" key="1">
    <citation type="submission" date="2019-04" db="EMBL/GenBank/DDBJ databases">
        <authorList>
            <person name="Li M."/>
        </authorList>
    </citation>
    <scope>NUCLEOTIDE SEQUENCE [LARGE SCALE GENOMIC DNA]</scope>
    <source>
        <strain evidence="2 3">LAM1902</strain>
    </source>
</reference>
<dbReference type="EMBL" id="SWDV01000048">
    <property type="protein sequence ID" value="TLX70618.1"/>
    <property type="molecule type" value="Genomic_DNA"/>
</dbReference>
<accession>A0A5R9QM64</accession>
<feature type="signal peptide" evidence="1">
    <location>
        <begin position="1"/>
        <end position="26"/>
    </location>
</feature>
<keyword evidence="1" id="KW-0732">Signal</keyword>
<dbReference type="InterPro" id="IPR010752">
    <property type="entry name" value="DUF1329"/>
</dbReference>
<evidence type="ECO:0000313" key="3">
    <source>
        <dbReference type="Proteomes" id="UP000306635"/>
    </source>
</evidence>
<organism evidence="2 3">
    <name type="scientific">Pseudomonas nicosulfuronedens</name>
    <dbReference type="NCBI Taxonomy" id="2571105"/>
    <lineage>
        <taxon>Bacteria</taxon>
        <taxon>Pseudomonadati</taxon>
        <taxon>Pseudomonadota</taxon>
        <taxon>Gammaproteobacteria</taxon>
        <taxon>Pseudomonadales</taxon>
        <taxon>Pseudomonadaceae</taxon>
        <taxon>Pseudomonas</taxon>
    </lineage>
</organism>
<keyword evidence="3" id="KW-1185">Reference proteome</keyword>
<dbReference type="AlphaFoldDB" id="A0A5R9QM64"/>
<comment type="caution">
    <text evidence="2">The sequence shown here is derived from an EMBL/GenBank/DDBJ whole genome shotgun (WGS) entry which is preliminary data.</text>
</comment>
<evidence type="ECO:0000313" key="2">
    <source>
        <dbReference type="EMBL" id="TLX70618.1"/>
    </source>
</evidence>
<proteinExistence type="predicted"/>